<keyword evidence="3" id="KW-1185">Reference proteome</keyword>
<gene>
    <name evidence="2" type="ORF">H9L17_09585</name>
</gene>
<dbReference type="Proteomes" id="UP000515977">
    <property type="component" value="Chromosome"/>
</dbReference>
<dbReference type="KEGG" id="tbv:H9L17_09585"/>
<evidence type="ECO:0000313" key="2">
    <source>
        <dbReference type="EMBL" id="QNN45479.1"/>
    </source>
</evidence>
<evidence type="ECO:0000256" key="1">
    <source>
        <dbReference type="SAM" id="MobiDB-lite"/>
    </source>
</evidence>
<reference evidence="2 3" key="1">
    <citation type="submission" date="2020-08" db="EMBL/GenBank/DDBJ databases">
        <title>Genome sequence of Thermomonas brevis KACC 16975T.</title>
        <authorList>
            <person name="Hyun D.-W."/>
            <person name="Bae J.-W."/>
        </authorList>
    </citation>
    <scope>NUCLEOTIDE SEQUENCE [LARGE SCALE GENOMIC DNA]</scope>
    <source>
        <strain evidence="2 3">KACC 16975</strain>
    </source>
</reference>
<sequence>MKMKIPTLSELVKNGIPEDFIELGNAGLPFTNRVFKSEDFGMPPRITRESEDVGLSGYRSLPEQ</sequence>
<evidence type="ECO:0000313" key="3">
    <source>
        <dbReference type="Proteomes" id="UP000515977"/>
    </source>
</evidence>
<name>A0A7G9QQ54_9GAMM</name>
<accession>A0A7G9QQ54</accession>
<proteinExistence type="predicted"/>
<organism evidence="2 3">
    <name type="scientific">Thermomonas brevis</name>
    <dbReference type="NCBI Taxonomy" id="215691"/>
    <lineage>
        <taxon>Bacteria</taxon>
        <taxon>Pseudomonadati</taxon>
        <taxon>Pseudomonadota</taxon>
        <taxon>Gammaproteobacteria</taxon>
        <taxon>Lysobacterales</taxon>
        <taxon>Lysobacteraceae</taxon>
        <taxon>Thermomonas</taxon>
    </lineage>
</organism>
<dbReference type="AlphaFoldDB" id="A0A7G9QQ54"/>
<protein>
    <submittedName>
        <fullName evidence="2">Uncharacterized protein</fullName>
    </submittedName>
</protein>
<dbReference type="EMBL" id="CP060711">
    <property type="protein sequence ID" value="QNN45479.1"/>
    <property type="molecule type" value="Genomic_DNA"/>
</dbReference>
<dbReference type="RefSeq" id="WP_187569247.1">
    <property type="nucleotide sequence ID" value="NZ_CP060711.1"/>
</dbReference>
<feature type="region of interest" description="Disordered" evidence="1">
    <location>
        <begin position="41"/>
        <end position="64"/>
    </location>
</feature>